<dbReference type="EMBL" id="JAKZGS010000017">
    <property type="protein sequence ID" value="MCH7399552.1"/>
    <property type="molecule type" value="Genomic_DNA"/>
</dbReference>
<accession>A0ABS9USF0</accession>
<evidence type="ECO:0000313" key="2">
    <source>
        <dbReference type="Proteomes" id="UP001165488"/>
    </source>
</evidence>
<evidence type="ECO:0000313" key="1">
    <source>
        <dbReference type="EMBL" id="MCH7399552.1"/>
    </source>
</evidence>
<protein>
    <recommendedName>
        <fullName evidence="3">Glycine zipper</fullName>
    </recommendedName>
</protein>
<keyword evidence="2" id="KW-1185">Reference proteome</keyword>
<dbReference type="RefSeq" id="WP_241276047.1">
    <property type="nucleotide sequence ID" value="NZ_JAKZGS010000017.1"/>
</dbReference>
<evidence type="ECO:0008006" key="3">
    <source>
        <dbReference type="Google" id="ProtNLM"/>
    </source>
</evidence>
<name>A0ABS9USF0_9BACT</name>
<gene>
    <name evidence="1" type="ORF">MM236_16230</name>
</gene>
<proteinExistence type="predicted"/>
<comment type="caution">
    <text evidence="1">The sequence shown here is derived from an EMBL/GenBank/DDBJ whole genome shotgun (WGS) entry which is preliminary data.</text>
</comment>
<reference evidence="1" key="1">
    <citation type="submission" date="2022-03" db="EMBL/GenBank/DDBJ databases">
        <title>De novo assembled genomes of Belliella spp. (Cyclobacteriaceae) strains.</title>
        <authorList>
            <person name="Szabo A."/>
            <person name="Korponai K."/>
            <person name="Felfoldi T."/>
        </authorList>
    </citation>
    <scope>NUCLEOTIDE SEQUENCE</scope>
    <source>
        <strain evidence="1">DSM 107340</strain>
    </source>
</reference>
<dbReference type="Proteomes" id="UP001165488">
    <property type="component" value="Unassembled WGS sequence"/>
</dbReference>
<organism evidence="1 2">
    <name type="scientific">Belliella calami</name>
    <dbReference type="NCBI Taxonomy" id="2923436"/>
    <lineage>
        <taxon>Bacteria</taxon>
        <taxon>Pseudomonadati</taxon>
        <taxon>Bacteroidota</taxon>
        <taxon>Cytophagia</taxon>
        <taxon>Cytophagales</taxon>
        <taxon>Cyclobacteriaceae</taxon>
        <taxon>Belliella</taxon>
    </lineage>
</organism>
<dbReference type="PROSITE" id="PS51257">
    <property type="entry name" value="PROKAR_LIPOPROTEIN"/>
    <property type="match status" value="1"/>
</dbReference>
<sequence>MKRIVLTLGIVCFLVFSCNNEIDDSNIVENEVVENSGIDYSIFTEAYINTTKKQSNSKVYNFGVHENLERDMIVFLDRKYPDKDLISTYDDMIASYKLANPKFKNNIAFSLSETNDLQEEIKSLNLSTESEEFLINLSGAFDQLLYNSSDDYVEEDVMVNITNELDEMTSFVNMSNLIPINEKFILLESLEAYKVNLPLLLSEISSNGIVNGRWLKRLLRQVTTVVVNIAVGVATGAVLGGLTGAIIGGSVGLATGVYMIANNECYAAFCWPSGRMSCQTGNCIF</sequence>